<dbReference type="InterPro" id="IPR019887">
    <property type="entry name" value="Tscrpt_reg_AsnC/Lrp_C"/>
</dbReference>
<evidence type="ECO:0000256" key="1">
    <source>
        <dbReference type="ARBA" id="ARBA00023015"/>
    </source>
</evidence>
<organism evidence="5 6">
    <name type="scientific">Ktedonosporobacter rubrisoli</name>
    <dbReference type="NCBI Taxonomy" id="2509675"/>
    <lineage>
        <taxon>Bacteria</taxon>
        <taxon>Bacillati</taxon>
        <taxon>Chloroflexota</taxon>
        <taxon>Ktedonobacteria</taxon>
        <taxon>Ktedonobacterales</taxon>
        <taxon>Ktedonosporobacteraceae</taxon>
        <taxon>Ktedonosporobacter</taxon>
    </lineage>
</organism>
<dbReference type="CDD" id="cd00090">
    <property type="entry name" value="HTH_ARSR"/>
    <property type="match status" value="1"/>
</dbReference>
<dbReference type="PROSITE" id="PS00519">
    <property type="entry name" value="HTH_ASNC_1"/>
    <property type="match status" value="1"/>
</dbReference>
<keyword evidence="2" id="KW-0238">DNA-binding</keyword>
<dbReference type="InterPro" id="IPR019885">
    <property type="entry name" value="Tscrpt_reg_HTH_AsnC-type_CS"/>
</dbReference>
<dbReference type="GO" id="GO:0005829">
    <property type="term" value="C:cytosol"/>
    <property type="evidence" value="ECO:0007669"/>
    <property type="project" value="TreeGrafter"/>
</dbReference>
<dbReference type="EMBL" id="CP035758">
    <property type="protein sequence ID" value="QBD80069.1"/>
    <property type="molecule type" value="Genomic_DNA"/>
</dbReference>
<dbReference type="PANTHER" id="PTHR30154">
    <property type="entry name" value="LEUCINE-RESPONSIVE REGULATORY PROTEIN"/>
    <property type="match status" value="1"/>
</dbReference>
<dbReference type="GO" id="GO:0043565">
    <property type="term" value="F:sequence-specific DNA binding"/>
    <property type="evidence" value="ECO:0007669"/>
    <property type="project" value="InterPro"/>
</dbReference>
<evidence type="ECO:0000256" key="2">
    <source>
        <dbReference type="ARBA" id="ARBA00023125"/>
    </source>
</evidence>
<dbReference type="SUPFAM" id="SSF46785">
    <property type="entry name" value="Winged helix' DNA-binding domain"/>
    <property type="match status" value="1"/>
</dbReference>
<keyword evidence="3" id="KW-0804">Transcription</keyword>
<name>A0A4P6JWJ6_KTERU</name>
<reference evidence="5 6" key="1">
    <citation type="submission" date="2019-01" db="EMBL/GenBank/DDBJ databases">
        <title>Ktedonosporobacter rubrisoli SCAWS-G2.</title>
        <authorList>
            <person name="Huang Y."/>
            <person name="Yan B."/>
        </authorList>
    </citation>
    <scope>NUCLEOTIDE SEQUENCE [LARGE SCALE GENOMIC DNA]</scope>
    <source>
        <strain evidence="5 6">SCAWS-G2</strain>
    </source>
</reference>
<keyword evidence="6" id="KW-1185">Reference proteome</keyword>
<dbReference type="Gene3D" id="3.30.70.920">
    <property type="match status" value="1"/>
</dbReference>
<feature type="domain" description="HTH asnC-type" evidence="4">
    <location>
        <begin position="10"/>
        <end position="71"/>
    </location>
</feature>
<dbReference type="InterPro" id="IPR036388">
    <property type="entry name" value="WH-like_DNA-bd_sf"/>
</dbReference>
<dbReference type="PANTHER" id="PTHR30154:SF34">
    <property type="entry name" value="TRANSCRIPTIONAL REGULATOR AZLB"/>
    <property type="match status" value="1"/>
</dbReference>
<dbReference type="RefSeq" id="WP_129891135.1">
    <property type="nucleotide sequence ID" value="NZ_CP035758.1"/>
</dbReference>
<dbReference type="InterPro" id="IPR000485">
    <property type="entry name" value="AsnC-type_HTH_dom"/>
</dbReference>
<dbReference type="OrthoDB" id="66249at2"/>
<proteinExistence type="predicted"/>
<evidence type="ECO:0000313" key="5">
    <source>
        <dbReference type="EMBL" id="QBD80069.1"/>
    </source>
</evidence>
<evidence type="ECO:0000313" key="6">
    <source>
        <dbReference type="Proteomes" id="UP000290365"/>
    </source>
</evidence>
<dbReference type="Proteomes" id="UP000290365">
    <property type="component" value="Chromosome"/>
</dbReference>
<dbReference type="InterPro" id="IPR011008">
    <property type="entry name" value="Dimeric_a/b-barrel"/>
</dbReference>
<dbReference type="InterPro" id="IPR036390">
    <property type="entry name" value="WH_DNA-bd_sf"/>
</dbReference>
<dbReference type="AlphaFoldDB" id="A0A4P6JWJ6"/>
<dbReference type="Pfam" id="PF01037">
    <property type="entry name" value="AsnC_trans_reg"/>
    <property type="match status" value="1"/>
</dbReference>
<dbReference type="InterPro" id="IPR011991">
    <property type="entry name" value="ArsR-like_HTH"/>
</dbReference>
<dbReference type="GO" id="GO:0043200">
    <property type="term" value="P:response to amino acid"/>
    <property type="evidence" value="ECO:0007669"/>
    <property type="project" value="TreeGrafter"/>
</dbReference>
<dbReference type="PRINTS" id="PR00033">
    <property type="entry name" value="HTHASNC"/>
</dbReference>
<evidence type="ECO:0000259" key="4">
    <source>
        <dbReference type="PROSITE" id="PS50956"/>
    </source>
</evidence>
<evidence type="ECO:0000256" key="3">
    <source>
        <dbReference type="ARBA" id="ARBA00023163"/>
    </source>
</evidence>
<accession>A0A4P6JWJ6</accession>
<dbReference type="InterPro" id="IPR019888">
    <property type="entry name" value="Tscrpt_reg_AsnC-like"/>
</dbReference>
<keyword evidence="1" id="KW-0805">Transcription regulation</keyword>
<gene>
    <name evidence="5" type="ORF">EPA93_30435</name>
</gene>
<dbReference type="PROSITE" id="PS50956">
    <property type="entry name" value="HTH_ASNC_2"/>
    <property type="match status" value="1"/>
</dbReference>
<dbReference type="KEGG" id="kbs:EPA93_30435"/>
<dbReference type="SUPFAM" id="SSF54909">
    <property type="entry name" value="Dimeric alpha+beta barrel"/>
    <property type="match status" value="1"/>
</dbReference>
<sequence length="160" mass="18626">MLKNSHGEGLDEIDKELLRILQEDAHLTNVEIARKINLSPPATHARIRSLEQRGYIRQYTVLVNREMVGYDLVCFMLISLQVHQYEMIEKFRAAVRKLPEVLECHHLTGDYDYLLKVAFRTHKDVERFVVDRLMPIPGMARIHTSLVLTEVKYSTALPIE</sequence>
<dbReference type="SMART" id="SM00344">
    <property type="entry name" value="HTH_ASNC"/>
    <property type="match status" value="1"/>
</dbReference>
<dbReference type="Pfam" id="PF13412">
    <property type="entry name" value="HTH_24"/>
    <property type="match status" value="1"/>
</dbReference>
<protein>
    <submittedName>
        <fullName evidence="5">Lrp/AsnC family transcriptional regulator</fullName>
    </submittedName>
</protein>
<dbReference type="Gene3D" id="1.10.10.10">
    <property type="entry name" value="Winged helix-like DNA-binding domain superfamily/Winged helix DNA-binding domain"/>
    <property type="match status" value="1"/>
</dbReference>